<evidence type="ECO:0000256" key="2">
    <source>
        <dbReference type="ARBA" id="ARBA00009152"/>
    </source>
</evidence>
<dbReference type="GO" id="GO:0000105">
    <property type="term" value="P:L-histidine biosynthetic process"/>
    <property type="evidence" value="ECO:0007669"/>
    <property type="project" value="UniProtKB-UniRule"/>
</dbReference>
<dbReference type="PANTHER" id="PTHR21039">
    <property type="entry name" value="HISTIDINOL PHOSPHATASE-RELATED"/>
    <property type="match status" value="1"/>
</dbReference>
<dbReference type="NCBIfam" id="TIGR01856">
    <property type="entry name" value="hisJ_fam"/>
    <property type="match status" value="1"/>
</dbReference>
<accession>A0A0C3E9J1</accession>
<evidence type="ECO:0000256" key="8">
    <source>
        <dbReference type="RuleBase" id="RU366003"/>
    </source>
</evidence>
<dbReference type="InterPro" id="IPR004013">
    <property type="entry name" value="PHP_dom"/>
</dbReference>
<comment type="catalytic activity">
    <reaction evidence="7 8">
        <text>L-histidinol phosphate + H2O = L-histidinol + phosphate</text>
        <dbReference type="Rhea" id="RHEA:14465"/>
        <dbReference type="ChEBI" id="CHEBI:15377"/>
        <dbReference type="ChEBI" id="CHEBI:43474"/>
        <dbReference type="ChEBI" id="CHEBI:57699"/>
        <dbReference type="ChEBI" id="CHEBI:57980"/>
        <dbReference type="EC" id="3.1.3.15"/>
    </reaction>
</comment>
<keyword evidence="11" id="KW-1185">Reference proteome</keyword>
<evidence type="ECO:0000259" key="9">
    <source>
        <dbReference type="Pfam" id="PF02811"/>
    </source>
</evidence>
<proteinExistence type="inferred from homology"/>
<protein>
    <recommendedName>
        <fullName evidence="3 8">Histidinol-phosphatase</fullName>
        <shortName evidence="8">HolPase</shortName>
        <ecNumber evidence="3 8">3.1.3.15</ecNumber>
    </recommendedName>
</protein>
<name>A0A0C3E9J1_9AGAM</name>
<dbReference type="CDD" id="cd12110">
    <property type="entry name" value="PHP_HisPPase_Hisj_like"/>
    <property type="match status" value="1"/>
</dbReference>
<dbReference type="InParanoid" id="A0A0C3E9J1"/>
<dbReference type="GO" id="GO:0005737">
    <property type="term" value="C:cytoplasm"/>
    <property type="evidence" value="ECO:0007669"/>
    <property type="project" value="TreeGrafter"/>
</dbReference>
<evidence type="ECO:0000313" key="11">
    <source>
        <dbReference type="Proteomes" id="UP000053989"/>
    </source>
</evidence>
<dbReference type="SUPFAM" id="SSF89550">
    <property type="entry name" value="PHP domain-like"/>
    <property type="match status" value="1"/>
</dbReference>
<evidence type="ECO:0000256" key="4">
    <source>
        <dbReference type="ARBA" id="ARBA00022605"/>
    </source>
</evidence>
<dbReference type="HOGENOM" id="CLU_054611_0_0_1"/>
<dbReference type="GO" id="GO:0004401">
    <property type="term" value="F:histidinol-phosphatase activity"/>
    <property type="evidence" value="ECO:0007669"/>
    <property type="project" value="UniProtKB-UniRule"/>
</dbReference>
<comment type="similarity">
    <text evidence="2 8">Belongs to the PHP hydrolase family. HisK subfamily.</text>
</comment>
<dbReference type="AlphaFoldDB" id="A0A0C3E9J1"/>
<comment type="pathway">
    <text evidence="1 8">Amino-acid biosynthesis; L-histidine biosynthesis; L-histidine from 5-phospho-alpha-D-ribose 1-diphosphate: step 8/9.</text>
</comment>
<dbReference type="EMBL" id="KN822027">
    <property type="protein sequence ID" value="KIM64621.1"/>
    <property type="molecule type" value="Genomic_DNA"/>
</dbReference>
<reference evidence="10 11" key="1">
    <citation type="submission" date="2014-04" db="EMBL/GenBank/DDBJ databases">
        <authorList>
            <consortium name="DOE Joint Genome Institute"/>
            <person name="Kuo A."/>
            <person name="Kohler A."/>
            <person name="Nagy L.G."/>
            <person name="Floudas D."/>
            <person name="Copeland A."/>
            <person name="Barry K.W."/>
            <person name="Cichocki N."/>
            <person name="Veneault-Fourrey C."/>
            <person name="LaButti K."/>
            <person name="Lindquist E.A."/>
            <person name="Lipzen A."/>
            <person name="Lundell T."/>
            <person name="Morin E."/>
            <person name="Murat C."/>
            <person name="Sun H."/>
            <person name="Tunlid A."/>
            <person name="Henrissat B."/>
            <person name="Grigoriev I.V."/>
            <person name="Hibbett D.S."/>
            <person name="Martin F."/>
            <person name="Nordberg H.P."/>
            <person name="Cantor M.N."/>
            <person name="Hua S.X."/>
        </authorList>
    </citation>
    <scope>NUCLEOTIDE SEQUENCE [LARGE SCALE GENOMIC DNA]</scope>
    <source>
        <strain evidence="10 11">Foug A</strain>
    </source>
</reference>
<dbReference type="Proteomes" id="UP000053989">
    <property type="component" value="Unassembled WGS sequence"/>
</dbReference>
<gene>
    <name evidence="10" type="ORF">SCLCIDRAFT_15189</name>
</gene>
<evidence type="ECO:0000256" key="6">
    <source>
        <dbReference type="ARBA" id="ARBA00023102"/>
    </source>
</evidence>
<evidence type="ECO:0000256" key="5">
    <source>
        <dbReference type="ARBA" id="ARBA00022801"/>
    </source>
</evidence>
<dbReference type="InterPro" id="IPR016195">
    <property type="entry name" value="Pol/histidinol_Pase-like"/>
</dbReference>
<keyword evidence="5 8" id="KW-0378">Hydrolase</keyword>
<dbReference type="OrthoDB" id="5957391at2759"/>
<keyword evidence="6 8" id="KW-0368">Histidine biosynthesis</keyword>
<evidence type="ECO:0000313" key="10">
    <source>
        <dbReference type="EMBL" id="KIM64621.1"/>
    </source>
</evidence>
<dbReference type="STRING" id="1036808.A0A0C3E9J1"/>
<evidence type="ECO:0000256" key="1">
    <source>
        <dbReference type="ARBA" id="ARBA00004970"/>
    </source>
</evidence>
<dbReference type="PANTHER" id="PTHR21039:SF0">
    <property type="entry name" value="HISTIDINOL-PHOSPHATASE"/>
    <property type="match status" value="1"/>
</dbReference>
<dbReference type="Gene3D" id="3.20.20.140">
    <property type="entry name" value="Metal-dependent hydrolases"/>
    <property type="match status" value="1"/>
</dbReference>
<dbReference type="InterPro" id="IPR010140">
    <property type="entry name" value="Histidinol_P_phosphatase_HisJ"/>
</dbReference>
<dbReference type="FunCoup" id="A0A0C3E9J1">
    <property type="interactions" value="108"/>
</dbReference>
<dbReference type="Pfam" id="PF02811">
    <property type="entry name" value="PHP"/>
    <property type="match status" value="1"/>
</dbReference>
<dbReference type="EC" id="3.1.3.15" evidence="3 8"/>
<sequence>MPFSHHSHSGQFCRHAKGTLEEVVLEAIRQGFQTYGLSEHVPRYRLDHLYPEETEAGLSPDDLVKQFAGFLDEAHRLKSQYASQITLLVGLETEYITEQDLDMLSSILSEHSDRIEYIVGSIHHVQEIPIDFDRPMFDHALRKLASAAETNVPDVSHMEQFLSAYFDAQYTLLERFHPEVIGHLDLCRLYNPELRFAEYPNALSKLGRNISFAVGYGALFEFNAAALRKGWPTSYPGKDVVELIRALGGRFTLSDDSHGPQRVGENYAEMREYLRGLRVSELWFLSHPSDGHAGPAFKRGLCPTRVPGEWWNDHFWKCRTQAVQYGCGE</sequence>
<dbReference type="UniPathway" id="UPA00031">
    <property type="reaction ID" value="UER00013"/>
</dbReference>
<organism evidence="10 11">
    <name type="scientific">Scleroderma citrinum Foug A</name>
    <dbReference type="NCBI Taxonomy" id="1036808"/>
    <lineage>
        <taxon>Eukaryota</taxon>
        <taxon>Fungi</taxon>
        <taxon>Dikarya</taxon>
        <taxon>Basidiomycota</taxon>
        <taxon>Agaricomycotina</taxon>
        <taxon>Agaricomycetes</taxon>
        <taxon>Agaricomycetidae</taxon>
        <taxon>Boletales</taxon>
        <taxon>Sclerodermatineae</taxon>
        <taxon>Sclerodermataceae</taxon>
        <taxon>Scleroderma</taxon>
    </lineage>
</organism>
<feature type="domain" description="PHP" evidence="9">
    <location>
        <begin position="5"/>
        <end position="224"/>
    </location>
</feature>
<evidence type="ECO:0000256" key="3">
    <source>
        <dbReference type="ARBA" id="ARBA00013085"/>
    </source>
</evidence>
<keyword evidence="4 8" id="KW-0028">Amino-acid biosynthesis</keyword>
<evidence type="ECO:0000256" key="7">
    <source>
        <dbReference type="ARBA" id="ARBA00049158"/>
    </source>
</evidence>
<reference evidence="11" key="2">
    <citation type="submission" date="2015-01" db="EMBL/GenBank/DDBJ databases">
        <title>Evolutionary Origins and Diversification of the Mycorrhizal Mutualists.</title>
        <authorList>
            <consortium name="DOE Joint Genome Institute"/>
            <consortium name="Mycorrhizal Genomics Consortium"/>
            <person name="Kohler A."/>
            <person name="Kuo A."/>
            <person name="Nagy L.G."/>
            <person name="Floudas D."/>
            <person name="Copeland A."/>
            <person name="Barry K.W."/>
            <person name="Cichocki N."/>
            <person name="Veneault-Fourrey C."/>
            <person name="LaButti K."/>
            <person name="Lindquist E.A."/>
            <person name="Lipzen A."/>
            <person name="Lundell T."/>
            <person name="Morin E."/>
            <person name="Murat C."/>
            <person name="Riley R."/>
            <person name="Ohm R."/>
            <person name="Sun H."/>
            <person name="Tunlid A."/>
            <person name="Henrissat B."/>
            <person name="Grigoriev I.V."/>
            <person name="Hibbett D.S."/>
            <person name="Martin F."/>
        </authorList>
    </citation>
    <scope>NUCLEOTIDE SEQUENCE [LARGE SCALE GENOMIC DNA]</scope>
    <source>
        <strain evidence="11">Foug A</strain>
    </source>
</reference>